<gene>
    <name evidence="3" type="ORF">FNAPI_4501</name>
</gene>
<dbReference type="GO" id="GO:0016787">
    <property type="term" value="F:hydrolase activity"/>
    <property type="evidence" value="ECO:0007669"/>
    <property type="project" value="UniProtKB-KW"/>
</dbReference>
<dbReference type="Pfam" id="PF12697">
    <property type="entry name" value="Abhydrolase_6"/>
    <property type="match status" value="1"/>
</dbReference>
<dbReference type="Gene3D" id="3.40.50.1820">
    <property type="entry name" value="alpha/beta hydrolase"/>
    <property type="match status" value="1"/>
</dbReference>
<dbReference type="AlphaFoldDB" id="A0A8H5JV55"/>
<dbReference type="PANTHER" id="PTHR47751">
    <property type="entry name" value="SUPERFAMILY HYDROLASE, PUTATIVE (AFU_ORTHOLOGUE AFUA_2G16580)-RELATED"/>
    <property type="match status" value="1"/>
</dbReference>
<proteinExistence type="inferred from homology"/>
<dbReference type="InterPro" id="IPR051411">
    <property type="entry name" value="Polyketide_trans_af380"/>
</dbReference>
<dbReference type="InterPro" id="IPR029058">
    <property type="entry name" value="AB_hydrolase_fold"/>
</dbReference>
<comment type="similarity">
    <text evidence="1">Belongs to the polyketide transferase af380 family.</text>
</comment>
<dbReference type="Gene3D" id="1.10.10.800">
    <property type="match status" value="1"/>
</dbReference>
<dbReference type="SUPFAM" id="SSF53474">
    <property type="entry name" value="alpha/beta-Hydrolases"/>
    <property type="match status" value="1"/>
</dbReference>
<feature type="domain" description="AB hydrolase-1" evidence="2">
    <location>
        <begin position="309"/>
        <end position="541"/>
    </location>
</feature>
<accession>A0A8H5JV55</accession>
<name>A0A8H5JV55_9HYPO</name>
<dbReference type="Proteomes" id="UP000574317">
    <property type="component" value="Unassembled WGS sequence"/>
</dbReference>
<evidence type="ECO:0000313" key="4">
    <source>
        <dbReference type="Proteomes" id="UP000574317"/>
    </source>
</evidence>
<comment type="caution">
    <text evidence="3">The sequence shown here is derived from an EMBL/GenBank/DDBJ whole genome shotgun (WGS) entry which is preliminary data.</text>
</comment>
<evidence type="ECO:0000313" key="3">
    <source>
        <dbReference type="EMBL" id="KAF5559921.1"/>
    </source>
</evidence>
<dbReference type="PANTHER" id="PTHR47751:SF1">
    <property type="entry name" value="SUPERFAMILY HYDROLASE, PUTATIVE (AFU_ORTHOLOGUE AFUA_2G16580)-RELATED"/>
    <property type="match status" value="1"/>
</dbReference>
<sequence>MLQDQQGAIKDDDDKIELNKGTVSFMINDSLPNIDDPGFFSLDYRFYGSRIDEVACCPGLPLPLTAKGLDESDTYPNIWMKADSLAKAAYSSILVDLGQKAASKANILTNTKLLTRYTENFSTARMANLRSGPANDSYNALKKTTGDLGITPSVIATTYICQVPRLKPAGNLIVAIIVADLVLLQAVWQLYKLVAEFYLSEKNRETAPLTTVQQSTMKSIVNYAARGIMAFAAVMPASAQNLSDGADNFYRSEDVAIQPIHFNTVYNTTIAGNLFTARNASLNASSPAIVVGHPMGAVKEQSANLYATKLAEQGFITLTLDLPFWGRSDGPKNLVSPDFYTEAYSAAVDHLGTYNFVDRDRIGALGICGSGSFIINAAKIDARIQAVATVSMYDMGTVNRQGLRGAVSVEQRRAAIANASQRRWAEADGAPTALTGGTPNELTSQSDAVSREFFDFYRTVRGEFTPEGWQRNQTTSPSLVTNVKFLNFYPFNDIETISPRPLLIISGDQSHSREFSENAYRAAGQPKELYWVRGAGHVDLYDRTEIIPFSKLSEFFEENLV</sequence>
<dbReference type="EMBL" id="JAAOAO010000162">
    <property type="protein sequence ID" value="KAF5559921.1"/>
    <property type="molecule type" value="Genomic_DNA"/>
</dbReference>
<keyword evidence="3" id="KW-0378">Hydrolase</keyword>
<evidence type="ECO:0000256" key="1">
    <source>
        <dbReference type="ARBA" id="ARBA00029464"/>
    </source>
</evidence>
<organism evidence="3 4">
    <name type="scientific">Fusarium napiforme</name>
    <dbReference type="NCBI Taxonomy" id="42672"/>
    <lineage>
        <taxon>Eukaryota</taxon>
        <taxon>Fungi</taxon>
        <taxon>Dikarya</taxon>
        <taxon>Ascomycota</taxon>
        <taxon>Pezizomycotina</taxon>
        <taxon>Sordariomycetes</taxon>
        <taxon>Hypocreomycetidae</taxon>
        <taxon>Hypocreales</taxon>
        <taxon>Nectriaceae</taxon>
        <taxon>Fusarium</taxon>
        <taxon>Fusarium fujikuroi species complex</taxon>
    </lineage>
</organism>
<reference evidence="3 4" key="1">
    <citation type="submission" date="2020-05" db="EMBL/GenBank/DDBJ databases">
        <title>Identification and distribution of gene clusters putatively required for synthesis of sphingolipid metabolism inhibitors in phylogenetically diverse species of the filamentous fungus Fusarium.</title>
        <authorList>
            <person name="Kim H.-S."/>
            <person name="Busman M."/>
            <person name="Brown D.W."/>
            <person name="Divon H."/>
            <person name="Uhlig S."/>
            <person name="Proctor R.H."/>
        </authorList>
    </citation>
    <scope>NUCLEOTIDE SEQUENCE [LARGE SCALE GENOMIC DNA]</scope>
    <source>
        <strain evidence="3 4">NRRL 25196</strain>
    </source>
</reference>
<protein>
    <submittedName>
        <fullName evidence="3">Hydrolase of the alpha beta superfamily</fullName>
    </submittedName>
</protein>
<dbReference type="InterPro" id="IPR000073">
    <property type="entry name" value="AB_hydrolase_1"/>
</dbReference>
<evidence type="ECO:0000259" key="2">
    <source>
        <dbReference type="Pfam" id="PF12697"/>
    </source>
</evidence>
<keyword evidence="4" id="KW-1185">Reference proteome</keyword>